<evidence type="ECO:0000256" key="4">
    <source>
        <dbReference type="ARBA" id="ARBA00022692"/>
    </source>
</evidence>
<feature type="transmembrane region" description="Helical" evidence="8">
    <location>
        <begin position="176"/>
        <end position="201"/>
    </location>
</feature>
<feature type="transmembrane region" description="Helical" evidence="8">
    <location>
        <begin position="12"/>
        <end position="30"/>
    </location>
</feature>
<feature type="transmembrane region" description="Helical" evidence="8">
    <location>
        <begin position="271"/>
        <end position="291"/>
    </location>
</feature>
<dbReference type="InterPro" id="IPR018584">
    <property type="entry name" value="GT87"/>
</dbReference>
<feature type="transmembrane region" description="Helical" evidence="8">
    <location>
        <begin position="298"/>
        <end position="314"/>
    </location>
</feature>
<proteinExistence type="inferred from homology"/>
<dbReference type="Pfam" id="PF09594">
    <property type="entry name" value="GT87"/>
    <property type="match status" value="1"/>
</dbReference>
<comment type="similarity">
    <text evidence="7">Belongs to the glycosyltransferase 87 family.</text>
</comment>
<dbReference type="GO" id="GO:0005886">
    <property type="term" value="C:plasma membrane"/>
    <property type="evidence" value="ECO:0007669"/>
    <property type="project" value="UniProtKB-SubCell"/>
</dbReference>
<feature type="transmembrane region" description="Helical" evidence="8">
    <location>
        <begin position="208"/>
        <end position="226"/>
    </location>
</feature>
<dbReference type="GO" id="GO:0016758">
    <property type="term" value="F:hexosyltransferase activity"/>
    <property type="evidence" value="ECO:0007669"/>
    <property type="project" value="InterPro"/>
</dbReference>
<dbReference type="Proteomes" id="UP001155145">
    <property type="component" value="Unassembled WGS sequence"/>
</dbReference>
<keyword evidence="5 8" id="KW-1133">Transmembrane helix</keyword>
<keyword evidence="4 8" id="KW-0812">Transmembrane</keyword>
<dbReference type="AlphaFoldDB" id="A0A9X1M6Y3"/>
<feature type="transmembrane region" description="Helical" evidence="8">
    <location>
        <begin position="129"/>
        <end position="145"/>
    </location>
</feature>
<keyword evidence="2" id="KW-1003">Cell membrane</keyword>
<feature type="transmembrane region" description="Helical" evidence="8">
    <location>
        <begin position="383"/>
        <end position="406"/>
    </location>
</feature>
<dbReference type="Proteomes" id="UP000829758">
    <property type="component" value="Chromosome"/>
</dbReference>
<gene>
    <name evidence="9" type="ORF">LJ755_07880</name>
    <name evidence="10" type="ORF">MUK71_13045</name>
</gene>
<reference evidence="9" key="1">
    <citation type="submission" date="2021-10" db="EMBL/GenBank/DDBJ databases">
        <title>Novel species in genus Arthrobacter.</title>
        <authorList>
            <person name="Liu Y."/>
        </authorList>
    </citation>
    <scope>NUCLEOTIDE SEQUENCE</scope>
    <source>
        <strain evidence="9">Zg-Y462</strain>
        <strain evidence="11">zg-Y462</strain>
    </source>
</reference>
<dbReference type="EMBL" id="JAJFZT010000005">
    <property type="protein sequence ID" value="MCC3272648.1"/>
    <property type="molecule type" value="Genomic_DNA"/>
</dbReference>
<dbReference type="EMBL" id="CP094984">
    <property type="protein sequence ID" value="UON91508.1"/>
    <property type="molecule type" value="Genomic_DNA"/>
</dbReference>
<evidence type="ECO:0000313" key="12">
    <source>
        <dbReference type="Proteomes" id="UP001155145"/>
    </source>
</evidence>
<evidence type="ECO:0000313" key="10">
    <source>
        <dbReference type="EMBL" id="UON91508.1"/>
    </source>
</evidence>
<feature type="transmembrane region" description="Helical" evidence="8">
    <location>
        <begin position="152"/>
        <end position="170"/>
    </location>
</feature>
<dbReference type="RefSeq" id="WP_227928735.1">
    <property type="nucleotide sequence ID" value="NZ_CP094984.1"/>
</dbReference>
<evidence type="ECO:0000256" key="1">
    <source>
        <dbReference type="ARBA" id="ARBA00004651"/>
    </source>
</evidence>
<evidence type="ECO:0000313" key="9">
    <source>
        <dbReference type="EMBL" id="MCC3272648.1"/>
    </source>
</evidence>
<evidence type="ECO:0000256" key="5">
    <source>
        <dbReference type="ARBA" id="ARBA00022989"/>
    </source>
</evidence>
<evidence type="ECO:0000256" key="3">
    <source>
        <dbReference type="ARBA" id="ARBA00022679"/>
    </source>
</evidence>
<feature type="transmembrane region" description="Helical" evidence="8">
    <location>
        <begin position="96"/>
        <end position="117"/>
    </location>
</feature>
<keyword evidence="11" id="KW-1185">Reference proteome</keyword>
<name>A0A9X1M6Y3_9MICC</name>
<feature type="transmembrane region" description="Helical" evidence="8">
    <location>
        <begin position="71"/>
        <end position="89"/>
    </location>
</feature>
<evidence type="ECO:0000313" key="11">
    <source>
        <dbReference type="Proteomes" id="UP000829758"/>
    </source>
</evidence>
<comment type="subcellular location">
    <subcellularLocation>
        <location evidence="1">Cell membrane</location>
        <topology evidence="1">Multi-pass membrane protein</topology>
    </subcellularLocation>
</comment>
<accession>A0A9X1M6Y3</accession>
<keyword evidence="6 8" id="KW-0472">Membrane</keyword>
<sequence>MGQIHRSAIVRTAATLGALAVAGLLVWTAFDLSPRHGLDFRVYLSGGQSILDATGELYTKSVQYDADSSLLFTYPPFAALVFAVLAPFGQSLGINIFTGISLAIAAATSVWAVRYVFRRESVRDVLRQPWLRALAIAGTGFIIVLGPWRETLAFGQINILLFGLIMADFVNKREGWPTGLLTGVAAGLKLTPLVFGLYFLVRGDWRGLRNMAYGFLATFGLGFLILPRESRTYWTDLLPDTSRIGGAGYVDNLSIKGAILHFGGPDFPVDIPWLILSLLCVAAAAVVIRIAGNRGQTFTALAVTALLMLLISPVSWSHHWVWVALFIPVLARNLLDLGSGQRNLKITGQVLLVSSLVIFIYSPKSIGELFNSPNLDSQIPEPWLMASSIGVFWGMGLLAWWLAACWRSRPRNWWRNTPPGLMRTTEPQS</sequence>
<keyword evidence="3" id="KW-0808">Transferase</keyword>
<organism evidence="9 12">
    <name type="scientific">Arthrobacter zhangbolii</name>
    <dbReference type="NCBI Taxonomy" id="2886936"/>
    <lineage>
        <taxon>Bacteria</taxon>
        <taxon>Bacillati</taxon>
        <taxon>Actinomycetota</taxon>
        <taxon>Actinomycetes</taxon>
        <taxon>Micrococcales</taxon>
        <taxon>Micrococcaceae</taxon>
        <taxon>Arthrobacter</taxon>
    </lineage>
</organism>
<protein>
    <submittedName>
        <fullName evidence="9">Glycosyltransferase 87 family protein</fullName>
    </submittedName>
</protein>
<evidence type="ECO:0000256" key="7">
    <source>
        <dbReference type="ARBA" id="ARBA00024033"/>
    </source>
</evidence>
<evidence type="ECO:0000256" key="6">
    <source>
        <dbReference type="ARBA" id="ARBA00023136"/>
    </source>
</evidence>
<evidence type="ECO:0000256" key="8">
    <source>
        <dbReference type="SAM" id="Phobius"/>
    </source>
</evidence>
<evidence type="ECO:0000256" key="2">
    <source>
        <dbReference type="ARBA" id="ARBA00022475"/>
    </source>
</evidence>